<accession>A0A7W7Y0V5</accession>
<proteinExistence type="predicted"/>
<evidence type="ECO:0008006" key="4">
    <source>
        <dbReference type="Google" id="ProtNLM"/>
    </source>
</evidence>
<gene>
    <name evidence="2" type="ORF">HNQ58_001935</name>
</gene>
<protein>
    <recommendedName>
        <fullName evidence="4">Lipoprotein</fullName>
    </recommendedName>
</protein>
<dbReference type="RefSeq" id="WP_183948699.1">
    <property type="nucleotide sequence ID" value="NZ_JACHHX010000013.1"/>
</dbReference>
<dbReference type="EMBL" id="JACHHX010000013">
    <property type="protein sequence ID" value="MBB5016025.1"/>
    <property type="molecule type" value="Genomic_DNA"/>
</dbReference>
<evidence type="ECO:0000256" key="1">
    <source>
        <dbReference type="SAM" id="SignalP"/>
    </source>
</evidence>
<comment type="caution">
    <text evidence="2">The sequence shown here is derived from an EMBL/GenBank/DDBJ whole genome shotgun (WGS) entry which is preliminary data.</text>
</comment>
<dbReference type="AlphaFoldDB" id="A0A7W7Y0V5"/>
<dbReference type="PROSITE" id="PS51257">
    <property type="entry name" value="PROKAR_LIPOPROTEIN"/>
    <property type="match status" value="1"/>
</dbReference>
<organism evidence="2 3">
    <name type="scientific">Rehaibacterium terrae</name>
    <dbReference type="NCBI Taxonomy" id="1341696"/>
    <lineage>
        <taxon>Bacteria</taxon>
        <taxon>Pseudomonadati</taxon>
        <taxon>Pseudomonadota</taxon>
        <taxon>Gammaproteobacteria</taxon>
        <taxon>Lysobacterales</taxon>
        <taxon>Lysobacteraceae</taxon>
        <taxon>Rehaibacterium</taxon>
    </lineage>
</organism>
<dbReference type="Proteomes" id="UP000519004">
    <property type="component" value="Unassembled WGS sequence"/>
</dbReference>
<feature type="chain" id="PRO_5030848597" description="Lipoprotein" evidence="1">
    <location>
        <begin position="23"/>
        <end position="252"/>
    </location>
</feature>
<feature type="signal peptide" evidence="1">
    <location>
        <begin position="1"/>
        <end position="22"/>
    </location>
</feature>
<sequence length="252" mass="27342">MQLILHRAALAAFLLVSVASLTGCVTMPESRAFNAAANPEIKRIAVLPMRESEIDLLIVNNPGYSFGLVGAAIAEANRVPKRNWLREQVTARNFDHIEVFQQAFTEAMARRGFELVWPGQVVENGAKAKRSATGLRKAYTPIDDADAQLDLNFGFVGYAAAGSSDGAPYRPTAIVFAQLVTKDGKQVLFSDHVVYNNVFPGNSAGIVLNPDPTHRYPDFDDMKAAGPMTVDGLRLAFETVAETLAKQFGSVQ</sequence>
<evidence type="ECO:0000313" key="3">
    <source>
        <dbReference type="Proteomes" id="UP000519004"/>
    </source>
</evidence>
<keyword evidence="1" id="KW-0732">Signal</keyword>
<reference evidence="2 3" key="1">
    <citation type="submission" date="2020-08" db="EMBL/GenBank/DDBJ databases">
        <title>Genomic Encyclopedia of Type Strains, Phase IV (KMG-IV): sequencing the most valuable type-strain genomes for metagenomic binning, comparative biology and taxonomic classification.</title>
        <authorList>
            <person name="Goeker M."/>
        </authorList>
    </citation>
    <scope>NUCLEOTIDE SEQUENCE [LARGE SCALE GENOMIC DNA]</scope>
    <source>
        <strain evidence="2 3">DSM 25897</strain>
    </source>
</reference>
<evidence type="ECO:0000313" key="2">
    <source>
        <dbReference type="EMBL" id="MBB5016025.1"/>
    </source>
</evidence>
<name>A0A7W7Y0V5_9GAMM</name>
<keyword evidence="3" id="KW-1185">Reference proteome</keyword>